<reference evidence="4" key="4">
    <citation type="submission" date="2019-03" db="UniProtKB">
        <authorList>
            <consortium name="EnsemblPlants"/>
        </authorList>
    </citation>
    <scope>IDENTIFICATION</scope>
</reference>
<reference evidence="4" key="5">
    <citation type="journal article" date="2021" name="G3 (Bethesda)">
        <title>Aegilops tauschii genome assembly Aet v5.0 features greater sequence contiguity and improved annotation.</title>
        <authorList>
            <person name="Wang L."/>
            <person name="Zhu T."/>
            <person name="Rodriguez J.C."/>
            <person name="Deal K.R."/>
            <person name="Dubcovsky J."/>
            <person name="McGuire P.E."/>
            <person name="Lux T."/>
            <person name="Spannagl M."/>
            <person name="Mayer K.F.X."/>
            <person name="Baldrich P."/>
            <person name="Meyers B.C."/>
            <person name="Huo N."/>
            <person name="Gu Y.Q."/>
            <person name="Zhou H."/>
            <person name="Devos K.M."/>
            <person name="Bennetzen J.L."/>
            <person name="Unver T."/>
            <person name="Budak H."/>
            <person name="Gulick P.J."/>
            <person name="Galiba G."/>
            <person name="Kalapos B."/>
            <person name="Nelson D.R."/>
            <person name="Li P."/>
            <person name="You F.M."/>
            <person name="Luo M.C."/>
            <person name="Dvorak J."/>
        </authorList>
    </citation>
    <scope>NUCLEOTIDE SEQUENCE [LARGE SCALE GENOMIC DNA]</scope>
    <source>
        <strain evidence="4">cv. AL8/78</strain>
    </source>
</reference>
<keyword evidence="2" id="KW-0732">Signal</keyword>
<proteinExistence type="inferred from homology"/>
<dbReference type="Proteomes" id="UP000015105">
    <property type="component" value="Chromosome 6D"/>
</dbReference>
<dbReference type="InterPro" id="IPR032799">
    <property type="entry name" value="TAXi_C"/>
</dbReference>
<dbReference type="Pfam" id="PF14543">
    <property type="entry name" value="TAXi_N"/>
    <property type="match status" value="1"/>
</dbReference>
<dbReference type="GO" id="GO:0006508">
    <property type="term" value="P:proteolysis"/>
    <property type="evidence" value="ECO:0007669"/>
    <property type="project" value="InterPro"/>
</dbReference>
<dbReference type="STRING" id="200361.A0A453NJ58"/>
<name>A0A453NJ58_AEGTS</name>
<dbReference type="InterPro" id="IPR001461">
    <property type="entry name" value="Aspartic_peptidase_A1"/>
</dbReference>
<evidence type="ECO:0000313" key="5">
    <source>
        <dbReference type="Proteomes" id="UP000015105"/>
    </source>
</evidence>
<keyword evidence="5" id="KW-1185">Reference proteome</keyword>
<reference evidence="5" key="1">
    <citation type="journal article" date="2014" name="Science">
        <title>Ancient hybridizations among the ancestral genomes of bread wheat.</title>
        <authorList>
            <consortium name="International Wheat Genome Sequencing Consortium,"/>
            <person name="Marcussen T."/>
            <person name="Sandve S.R."/>
            <person name="Heier L."/>
            <person name="Spannagl M."/>
            <person name="Pfeifer M."/>
            <person name="Jakobsen K.S."/>
            <person name="Wulff B.B."/>
            <person name="Steuernagel B."/>
            <person name="Mayer K.F."/>
            <person name="Olsen O.A."/>
        </authorList>
    </citation>
    <scope>NUCLEOTIDE SEQUENCE [LARGE SCALE GENOMIC DNA]</scope>
    <source>
        <strain evidence="5">cv. AL8/78</strain>
    </source>
</reference>
<dbReference type="AlphaFoldDB" id="A0A453NJ58"/>
<protein>
    <recommendedName>
        <fullName evidence="3">Peptidase A1 domain-containing protein</fullName>
    </recommendedName>
</protein>
<evidence type="ECO:0000256" key="2">
    <source>
        <dbReference type="SAM" id="SignalP"/>
    </source>
</evidence>
<dbReference type="Gene3D" id="2.40.70.10">
    <property type="entry name" value="Acid Proteases"/>
    <property type="match status" value="2"/>
</dbReference>
<accession>A0A453NJ58</accession>
<dbReference type="Gramene" id="AET6Gv20394100.1">
    <property type="protein sequence ID" value="AET6Gv20394100.1"/>
    <property type="gene ID" value="AET6Gv20394100"/>
</dbReference>
<organism evidence="4 5">
    <name type="scientific">Aegilops tauschii subsp. strangulata</name>
    <name type="common">Goatgrass</name>
    <dbReference type="NCBI Taxonomy" id="200361"/>
    <lineage>
        <taxon>Eukaryota</taxon>
        <taxon>Viridiplantae</taxon>
        <taxon>Streptophyta</taxon>
        <taxon>Embryophyta</taxon>
        <taxon>Tracheophyta</taxon>
        <taxon>Spermatophyta</taxon>
        <taxon>Magnoliopsida</taxon>
        <taxon>Liliopsida</taxon>
        <taxon>Poales</taxon>
        <taxon>Poaceae</taxon>
        <taxon>BOP clade</taxon>
        <taxon>Pooideae</taxon>
        <taxon>Triticodae</taxon>
        <taxon>Triticeae</taxon>
        <taxon>Triticinae</taxon>
        <taxon>Aegilops</taxon>
    </lineage>
</organism>
<feature type="domain" description="Peptidase A1" evidence="3">
    <location>
        <begin position="141"/>
        <end position="480"/>
    </location>
</feature>
<reference evidence="5" key="2">
    <citation type="journal article" date="2017" name="Nat. Plants">
        <title>The Aegilops tauschii genome reveals multiple impacts of transposons.</title>
        <authorList>
            <person name="Zhao G."/>
            <person name="Zou C."/>
            <person name="Li K."/>
            <person name="Wang K."/>
            <person name="Li T."/>
            <person name="Gao L."/>
            <person name="Zhang X."/>
            <person name="Wang H."/>
            <person name="Yang Z."/>
            <person name="Liu X."/>
            <person name="Jiang W."/>
            <person name="Mao L."/>
            <person name="Kong X."/>
            <person name="Jiao Y."/>
            <person name="Jia J."/>
        </authorList>
    </citation>
    <scope>NUCLEOTIDE SEQUENCE [LARGE SCALE GENOMIC DNA]</scope>
    <source>
        <strain evidence="5">cv. AL8/78</strain>
    </source>
</reference>
<comment type="similarity">
    <text evidence="1">Belongs to the peptidase A1 family.</text>
</comment>
<feature type="chain" id="PRO_5019291797" description="Peptidase A1 domain-containing protein" evidence="2">
    <location>
        <begin position="35"/>
        <end position="484"/>
    </location>
</feature>
<dbReference type="PROSITE" id="PS51767">
    <property type="entry name" value="PEPTIDASE_A1"/>
    <property type="match status" value="1"/>
</dbReference>
<dbReference type="GO" id="GO:0004190">
    <property type="term" value="F:aspartic-type endopeptidase activity"/>
    <property type="evidence" value="ECO:0007669"/>
    <property type="project" value="InterPro"/>
</dbReference>
<dbReference type="EnsemblPlants" id="AET6Gv20394100.1">
    <property type="protein sequence ID" value="AET6Gv20394100.1"/>
    <property type="gene ID" value="AET6Gv20394100"/>
</dbReference>
<dbReference type="InterPro" id="IPR021109">
    <property type="entry name" value="Peptidase_aspartic_dom_sf"/>
</dbReference>
<dbReference type="PANTHER" id="PTHR13683">
    <property type="entry name" value="ASPARTYL PROTEASES"/>
    <property type="match status" value="1"/>
</dbReference>
<reference evidence="4" key="3">
    <citation type="journal article" date="2017" name="Nature">
        <title>Genome sequence of the progenitor of the wheat D genome Aegilops tauschii.</title>
        <authorList>
            <person name="Luo M.C."/>
            <person name="Gu Y.Q."/>
            <person name="Puiu D."/>
            <person name="Wang H."/>
            <person name="Twardziok S.O."/>
            <person name="Deal K.R."/>
            <person name="Huo N."/>
            <person name="Zhu T."/>
            <person name="Wang L."/>
            <person name="Wang Y."/>
            <person name="McGuire P.E."/>
            <person name="Liu S."/>
            <person name="Long H."/>
            <person name="Ramasamy R.K."/>
            <person name="Rodriguez J.C."/>
            <person name="Van S.L."/>
            <person name="Yuan L."/>
            <person name="Wang Z."/>
            <person name="Xia Z."/>
            <person name="Xiao L."/>
            <person name="Anderson O.D."/>
            <person name="Ouyang S."/>
            <person name="Liang Y."/>
            <person name="Zimin A.V."/>
            <person name="Pertea G."/>
            <person name="Qi P."/>
            <person name="Bennetzen J.L."/>
            <person name="Dai X."/>
            <person name="Dawson M.W."/>
            <person name="Muller H.G."/>
            <person name="Kugler K."/>
            <person name="Rivarola-Duarte L."/>
            <person name="Spannagl M."/>
            <person name="Mayer K.F.X."/>
            <person name="Lu F.H."/>
            <person name="Bevan M.W."/>
            <person name="Leroy P."/>
            <person name="Li P."/>
            <person name="You F.M."/>
            <person name="Sun Q."/>
            <person name="Liu Z."/>
            <person name="Lyons E."/>
            <person name="Wicker T."/>
            <person name="Salzberg S.L."/>
            <person name="Devos K.M."/>
            <person name="Dvorak J."/>
        </authorList>
    </citation>
    <scope>NUCLEOTIDE SEQUENCE [LARGE SCALE GENOMIC DNA]</scope>
    <source>
        <strain evidence="4">cv. AL8/78</strain>
    </source>
</reference>
<dbReference type="PANTHER" id="PTHR13683:SF896">
    <property type="entry name" value="PEPTIDASE A1 DOMAIN-CONTAINING PROTEIN"/>
    <property type="match status" value="1"/>
</dbReference>
<evidence type="ECO:0000259" key="3">
    <source>
        <dbReference type="PROSITE" id="PS51767"/>
    </source>
</evidence>
<dbReference type="Pfam" id="PF14541">
    <property type="entry name" value="TAXi_C"/>
    <property type="match status" value="1"/>
</dbReference>
<dbReference type="SUPFAM" id="SSF50630">
    <property type="entry name" value="Acid proteases"/>
    <property type="match status" value="1"/>
</dbReference>
<feature type="signal peptide" evidence="2">
    <location>
        <begin position="1"/>
        <end position="34"/>
    </location>
</feature>
<evidence type="ECO:0000313" key="4">
    <source>
        <dbReference type="EnsemblPlants" id="AET6Gv20394100.1"/>
    </source>
</evidence>
<evidence type="ECO:0000256" key="1">
    <source>
        <dbReference type="ARBA" id="ARBA00007447"/>
    </source>
</evidence>
<sequence length="484" mass="51387">ICYRFTIEIPQAMASAIPSLLFCLLVLAPRLGSSSHTSFINGGKQTFVRSSDSRVPTCSPAPSDGGEVPAGRLPVMHRLSPCSPSSAGEGKSMLSAGDAFDRDALRLRAIFRESEPEDSKVGLTIPATGAPLAALPGAADYNVVVGFGNPVQKLAVGFDTATVGATLLQCKPCSADGDPCDKFFDPSRSYSLAQIPCASPDCPLRACSEPSSCTFALKKKGAVLVNATVVTDTLTVSRSASANDFRFACLEMGAGTTESSSGVLDLSRERHSLASRVALSPDTVAFSYCLPADPGFPGFLSLGATRPERSGRGVVGGYATVWDKASHPNLYFLRLVGVSVGVRHLRVPPAALASDALLEVHTTFNYLSHHVYAALRHEFREQMREYRRAPPLGELETCYDFSRESSYSVPMITLRFHGGAELVIDHMLYFKDPRNVFGVACLAFAPAPAYAPAGVAVVGSMAQVNMEVVYDVRGGKVGFVPNGC</sequence>
<dbReference type="InterPro" id="IPR033121">
    <property type="entry name" value="PEPTIDASE_A1"/>
</dbReference>
<dbReference type="InterPro" id="IPR032861">
    <property type="entry name" value="TAXi_N"/>
</dbReference>